<evidence type="ECO:0000313" key="2">
    <source>
        <dbReference type="Proteomes" id="UP001597049"/>
    </source>
</evidence>
<reference evidence="2" key="1">
    <citation type="journal article" date="2019" name="Int. J. Syst. Evol. Microbiol.">
        <title>The Global Catalogue of Microorganisms (GCM) 10K type strain sequencing project: providing services to taxonomists for standard genome sequencing and annotation.</title>
        <authorList>
            <consortium name="The Broad Institute Genomics Platform"/>
            <consortium name="The Broad Institute Genome Sequencing Center for Infectious Disease"/>
            <person name="Wu L."/>
            <person name="Ma J."/>
        </authorList>
    </citation>
    <scope>NUCLEOTIDE SEQUENCE [LARGE SCALE GENOMIC DNA]</scope>
    <source>
        <strain evidence="2">CCUG 56752</strain>
    </source>
</reference>
<dbReference type="RefSeq" id="WP_379657556.1">
    <property type="nucleotide sequence ID" value="NZ_JBHTIV010000006.1"/>
</dbReference>
<protein>
    <submittedName>
        <fullName evidence="1">Uncharacterized protein</fullName>
    </submittedName>
</protein>
<accession>A0ABW3GQB1</accession>
<gene>
    <name evidence="1" type="ORF">ACFQ0R_06370</name>
</gene>
<organism evidence="1 2">
    <name type="scientific">Psychroflexus salinarum</name>
    <dbReference type="NCBI Taxonomy" id="546024"/>
    <lineage>
        <taxon>Bacteria</taxon>
        <taxon>Pseudomonadati</taxon>
        <taxon>Bacteroidota</taxon>
        <taxon>Flavobacteriia</taxon>
        <taxon>Flavobacteriales</taxon>
        <taxon>Flavobacteriaceae</taxon>
        <taxon>Psychroflexus</taxon>
    </lineage>
</organism>
<dbReference type="EMBL" id="JBHTIV010000006">
    <property type="protein sequence ID" value="MFD0932227.1"/>
    <property type="molecule type" value="Genomic_DNA"/>
</dbReference>
<comment type="caution">
    <text evidence="1">The sequence shown here is derived from an EMBL/GenBank/DDBJ whole genome shotgun (WGS) entry which is preliminary data.</text>
</comment>
<proteinExistence type="predicted"/>
<name>A0ABW3GQB1_9FLAO</name>
<sequence>MNKRLKRLFEEADKAFDGKYAKEVEELNGLSRSEIDQIIPGTTDLKTYTVLVKLVEKASKENMDKAELIDQIKETGEIGISIAKTISGFYEDLKDV</sequence>
<keyword evidence="2" id="KW-1185">Reference proteome</keyword>
<dbReference type="Proteomes" id="UP001597049">
    <property type="component" value="Unassembled WGS sequence"/>
</dbReference>
<evidence type="ECO:0000313" key="1">
    <source>
        <dbReference type="EMBL" id="MFD0932227.1"/>
    </source>
</evidence>